<accession>A0A1V2LJG0</accession>
<sequence length="9" mass="1110">MHILQMQPL</sequence>
<organism evidence="1 2">
    <name type="scientific">Pichia kudriavzevii</name>
    <name type="common">Yeast</name>
    <name type="synonym">Issatchenkia orientalis</name>
    <dbReference type="NCBI Taxonomy" id="4909"/>
    <lineage>
        <taxon>Eukaryota</taxon>
        <taxon>Fungi</taxon>
        <taxon>Dikarya</taxon>
        <taxon>Ascomycota</taxon>
        <taxon>Saccharomycotina</taxon>
        <taxon>Pichiomycetes</taxon>
        <taxon>Pichiales</taxon>
        <taxon>Pichiaceae</taxon>
        <taxon>Pichia</taxon>
    </lineage>
</organism>
<gene>
    <name evidence="1" type="ORF">BOH78_3508</name>
</gene>
<dbReference type="EMBL" id="MQVM01000018">
    <property type="protein sequence ID" value="ONH72805.1"/>
    <property type="molecule type" value="Genomic_DNA"/>
</dbReference>
<reference evidence="2" key="1">
    <citation type="journal article" date="2017" name="Genome Announc.">
        <title>Genome sequences of Cyberlindnera fabianii 65, Pichia kudriavzevii 129, and Saccharomyces cerevisiae 131 isolated from fermented masau fruits in Zimbabwe.</title>
        <authorList>
            <person name="van Rijswijck I.M.H."/>
            <person name="Derks M.F.L."/>
            <person name="Abee T."/>
            <person name="de Ridder D."/>
            <person name="Smid E.J."/>
        </authorList>
    </citation>
    <scope>NUCLEOTIDE SEQUENCE [LARGE SCALE GENOMIC DNA]</scope>
    <source>
        <strain evidence="2">129</strain>
    </source>
</reference>
<comment type="caution">
    <text evidence="1">The sequence shown here is derived from an EMBL/GenBank/DDBJ whole genome shotgun (WGS) entry which is preliminary data.</text>
</comment>
<evidence type="ECO:0000313" key="2">
    <source>
        <dbReference type="Proteomes" id="UP000189274"/>
    </source>
</evidence>
<name>A0A1V2LJG0_PICKU</name>
<proteinExistence type="predicted"/>
<evidence type="ECO:0000313" key="1">
    <source>
        <dbReference type="EMBL" id="ONH72805.1"/>
    </source>
</evidence>
<dbReference type="Proteomes" id="UP000189274">
    <property type="component" value="Unassembled WGS sequence"/>
</dbReference>
<protein>
    <submittedName>
        <fullName evidence="1">Uncharacterized protein</fullName>
    </submittedName>
</protein>